<dbReference type="Proteomes" id="UP000697127">
    <property type="component" value="Unassembled WGS sequence"/>
</dbReference>
<evidence type="ECO:0000256" key="3">
    <source>
        <dbReference type="ARBA" id="ARBA00023134"/>
    </source>
</evidence>
<dbReference type="AlphaFoldDB" id="A0A9P6WM90"/>
<feature type="binding site" evidence="4">
    <location>
        <begin position="163"/>
        <end position="166"/>
    </location>
    <ligand>
        <name>GTP</name>
        <dbReference type="ChEBI" id="CHEBI:37565"/>
    </ligand>
</feature>
<dbReference type="InterPro" id="IPR027417">
    <property type="entry name" value="P-loop_NTPase"/>
</dbReference>
<dbReference type="EMBL" id="PUHW01000163">
    <property type="protein sequence ID" value="KAG0688313.1"/>
    <property type="molecule type" value="Genomic_DNA"/>
</dbReference>
<dbReference type="OrthoDB" id="2011769at2759"/>
<dbReference type="PRINTS" id="PR00328">
    <property type="entry name" value="SAR1GTPBP"/>
</dbReference>
<feature type="compositionally biased region" description="Low complexity" evidence="7">
    <location>
        <begin position="1"/>
        <end position="40"/>
    </location>
</feature>
<dbReference type="InterPro" id="IPR024156">
    <property type="entry name" value="Small_GTPase_ARF"/>
</dbReference>
<dbReference type="GO" id="GO:0030010">
    <property type="term" value="P:establishment of cell polarity"/>
    <property type="evidence" value="ECO:0007669"/>
    <property type="project" value="UniProtKB-ARBA"/>
</dbReference>
<organism evidence="8 9">
    <name type="scientific">Pichia californica</name>
    <dbReference type="NCBI Taxonomy" id="460514"/>
    <lineage>
        <taxon>Eukaryota</taxon>
        <taxon>Fungi</taxon>
        <taxon>Dikarya</taxon>
        <taxon>Ascomycota</taxon>
        <taxon>Saccharomycotina</taxon>
        <taxon>Pichiomycetes</taxon>
        <taxon>Pichiales</taxon>
        <taxon>Pichiaceae</taxon>
        <taxon>Pichia</taxon>
    </lineage>
</organism>
<dbReference type="FunFam" id="3.40.50.300:FF:000412">
    <property type="entry name" value="ADP-ribosylation factor 1"/>
    <property type="match status" value="1"/>
</dbReference>
<name>A0A9P6WM90_9ASCO</name>
<feature type="binding site" evidence="5">
    <location>
        <position position="68"/>
    </location>
    <ligand>
        <name>Mg(2+)</name>
        <dbReference type="ChEBI" id="CHEBI:18420"/>
    </ligand>
</feature>
<keyword evidence="5" id="KW-0479">Metal-binding</keyword>
<dbReference type="PANTHER" id="PTHR11711">
    <property type="entry name" value="ADP RIBOSYLATION FACTOR-RELATED"/>
    <property type="match status" value="1"/>
</dbReference>
<reference evidence="8" key="1">
    <citation type="submission" date="2020-11" db="EMBL/GenBank/DDBJ databases">
        <title>Kefir isolates.</title>
        <authorList>
            <person name="Marcisauskas S."/>
            <person name="Kim Y."/>
            <person name="Blasche S."/>
        </authorList>
    </citation>
    <scope>NUCLEOTIDE SEQUENCE</scope>
    <source>
        <strain evidence="8">Olga-1</strain>
    </source>
</reference>
<sequence length="216" mass="24698">MLSLRNNQQHSHRQSNSQSTNNTPKSPQNDQSLQQQQQQSGDFLNRQDIKETTELRILMLGLDNSGKTTVLYKLKLGTTEKTVPTVGFNVETIKYKNILINAWDVGGQDRLRALWRHYFSGTDILVFVVDTADLSRLEKAKTELYKVLSDKELKNCEIVILANKQDLDNAINPKELIEKFDLNSLSTHQWKIIPTVAINGTGLPELLDWISNKYEE</sequence>
<dbReference type="InterPro" id="IPR006689">
    <property type="entry name" value="Small_GTPase_ARF/SAR"/>
</dbReference>
<feature type="binding site" evidence="4">
    <location>
        <position position="107"/>
    </location>
    <ligand>
        <name>GTP</name>
        <dbReference type="ChEBI" id="CHEBI:37565"/>
    </ligand>
</feature>
<protein>
    <submittedName>
        <fullName evidence="8">Uncharacterized protein</fullName>
    </submittedName>
</protein>
<dbReference type="PROSITE" id="PS51419">
    <property type="entry name" value="RAB"/>
    <property type="match status" value="1"/>
</dbReference>
<comment type="similarity">
    <text evidence="1 6">Belongs to the small GTPase superfamily. Arf family.</text>
</comment>
<dbReference type="NCBIfam" id="TIGR00231">
    <property type="entry name" value="small_GTP"/>
    <property type="match status" value="1"/>
</dbReference>
<dbReference type="SMART" id="SM00175">
    <property type="entry name" value="RAB"/>
    <property type="match status" value="1"/>
</dbReference>
<dbReference type="SMART" id="SM00177">
    <property type="entry name" value="ARF"/>
    <property type="match status" value="1"/>
</dbReference>
<keyword evidence="3 4" id="KW-0342">GTP-binding</keyword>
<evidence type="ECO:0000313" key="8">
    <source>
        <dbReference type="EMBL" id="KAG0688313.1"/>
    </source>
</evidence>
<evidence type="ECO:0000256" key="5">
    <source>
        <dbReference type="PIRSR" id="PIRSR606689-2"/>
    </source>
</evidence>
<dbReference type="InterPro" id="IPR005225">
    <property type="entry name" value="Small_GTP-bd"/>
</dbReference>
<evidence type="ECO:0000256" key="1">
    <source>
        <dbReference type="ARBA" id="ARBA00010290"/>
    </source>
</evidence>
<dbReference type="GO" id="GO:0003924">
    <property type="term" value="F:GTPase activity"/>
    <property type="evidence" value="ECO:0007669"/>
    <property type="project" value="InterPro"/>
</dbReference>
<dbReference type="Gene3D" id="3.40.50.300">
    <property type="entry name" value="P-loop containing nucleotide triphosphate hydrolases"/>
    <property type="match status" value="1"/>
</dbReference>
<proteinExistence type="inferred from homology"/>
<dbReference type="SMART" id="SM00178">
    <property type="entry name" value="SAR"/>
    <property type="match status" value="1"/>
</dbReference>
<dbReference type="GO" id="GO:0005525">
    <property type="term" value="F:GTP binding"/>
    <property type="evidence" value="ECO:0007669"/>
    <property type="project" value="UniProtKB-KW"/>
</dbReference>
<dbReference type="SUPFAM" id="SSF52540">
    <property type="entry name" value="P-loop containing nucleoside triphosphate hydrolases"/>
    <property type="match status" value="1"/>
</dbReference>
<keyword evidence="9" id="KW-1185">Reference proteome</keyword>
<dbReference type="PROSITE" id="PS51417">
    <property type="entry name" value="ARF"/>
    <property type="match status" value="1"/>
</dbReference>
<evidence type="ECO:0000256" key="7">
    <source>
        <dbReference type="SAM" id="MobiDB-lite"/>
    </source>
</evidence>
<comment type="caution">
    <text evidence="8">The sequence shown here is derived from an EMBL/GenBank/DDBJ whole genome shotgun (WGS) entry which is preliminary data.</text>
</comment>
<evidence type="ECO:0000256" key="4">
    <source>
        <dbReference type="PIRSR" id="PIRSR606689-1"/>
    </source>
</evidence>
<dbReference type="GO" id="GO:0046872">
    <property type="term" value="F:metal ion binding"/>
    <property type="evidence" value="ECO:0007669"/>
    <property type="project" value="UniProtKB-KW"/>
</dbReference>
<evidence type="ECO:0000313" key="9">
    <source>
        <dbReference type="Proteomes" id="UP000697127"/>
    </source>
</evidence>
<feature type="binding site" evidence="4">
    <location>
        <begin position="61"/>
        <end position="68"/>
    </location>
    <ligand>
        <name>GTP</name>
        <dbReference type="ChEBI" id="CHEBI:37565"/>
    </ligand>
</feature>
<keyword evidence="5" id="KW-0460">Magnesium</keyword>
<keyword evidence="2 4" id="KW-0547">Nucleotide-binding</keyword>
<evidence type="ECO:0000256" key="2">
    <source>
        <dbReference type="ARBA" id="ARBA00022741"/>
    </source>
</evidence>
<gene>
    <name evidence="8" type="ORF">C6P40_001153</name>
</gene>
<dbReference type="Pfam" id="PF00025">
    <property type="entry name" value="Arf"/>
    <property type="match status" value="1"/>
</dbReference>
<feature type="region of interest" description="Disordered" evidence="7">
    <location>
        <begin position="1"/>
        <end position="45"/>
    </location>
</feature>
<evidence type="ECO:0000256" key="6">
    <source>
        <dbReference type="RuleBase" id="RU003925"/>
    </source>
</evidence>
<feature type="binding site" evidence="5">
    <location>
        <position position="85"/>
    </location>
    <ligand>
        <name>Mg(2+)</name>
        <dbReference type="ChEBI" id="CHEBI:18420"/>
    </ligand>
</feature>
<accession>A0A9P6WM90</accession>